<evidence type="ECO:0000313" key="3">
    <source>
        <dbReference type="Proteomes" id="UP001183619"/>
    </source>
</evidence>
<proteinExistence type="predicted"/>
<sequence>MSSWNGSSLSRGSSSSAGLIWKFFAGLIALLTPLLGITTDSLVLAQLSSKVGVMLPTERKPADVQPRNDLSNEKEIAWAGYQEVDNGNKIRVFFPSGTQDCYGYRAQVAETDDSVTIKVYEGAIPSASDHCILVGSISSLVVSLNAPLGDRKLGK</sequence>
<keyword evidence="3" id="KW-1185">Reference proteome</keyword>
<dbReference type="RefSeq" id="WP_277105179.1">
    <property type="nucleotide sequence ID" value="NZ_BAAAJS010000017.1"/>
</dbReference>
<gene>
    <name evidence="2" type="ORF">J2S37_000577</name>
</gene>
<organism evidence="2 3">
    <name type="scientific">Corynebacterium felinum</name>
    <dbReference type="NCBI Taxonomy" id="131318"/>
    <lineage>
        <taxon>Bacteria</taxon>
        <taxon>Bacillati</taxon>
        <taxon>Actinomycetota</taxon>
        <taxon>Actinomycetes</taxon>
        <taxon>Mycobacteriales</taxon>
        <taxon>Corynebacteriaceae</taxon>
        <taxon>Corynebacterium</taxon>
    </lineage>
</organism>
<keyword evidence="1" id="KW-0812">Transmembrane</keyword>
<reference evidence="2 3" key="1">
    <citation type="submission" date="2023-07" db="EMBL/GenBank/DDBJ databases">
        <title>Sequencing the genomes of 1000 actinobacteria strains.</title>
        <authorList>
            <person name="Klenk H.-P."/>
        </authorList>
    </citation>
    <scope>NUCLEOTIDE SEQUENCE [LARGE SCALE GENOMIC DNA]</scope>
    <source>
        <strain evidence="2 3">DSM 44508</strain>
    </source>
</reference>
<evidence type="ECO:0000313" key="2">
    <source>
        <dbReference type="EMBL" id="MDR7354039.1"/>
    </source>
</evidence>
<comment type="caution">
    <text evidence="2">The sequence shown here is derived from an EMBL/GenBank/DDBJ whole genome shotgun (WGS) entry which is preliminary data.</text>
</comment>
<keyword evidence="1" id="KW-0472">Membrane</keyword>
<keyword evidence="1" id="KW-1133">Transmembrane helix</keyword>
<evidence type="ECO:0000256" key="1">
    <source>
        <dbReference type="SAM" id="Phobius"/>
    </source>
</evidence>
<evidence type="ECO:0008006" key="4">
    <source>
        <dbReference type="Google" id="ProtNLM"/>
    </source>
</evidence>
<feature type="transmembrane region" description="Helical" evidence="1">
    <location>
        <begin position="20"/>
        <end position="45"/>
    </location>
</feature>
<dbReference type="EMBL" id="JAVDYF010000001">
    <property type="protein sequence ID" value="MDR7354039.1"/>
    <property type="molecule type" value="Genomic_DNA"/>
</dbReference>
<name>A0ABU2B603_9CORY</name>
<accession>A0ABU2B603</accession>
<protein>
    <recommendedName>
        <fullName evidence="4">Secreted protein</fullName>
    </recommendedName>
</protein>
<dbReference type="Proteomes" id="UP001183619">
    <property type="component" value="Unassembled WGS sequence"/>
</dbReference>